<dbReference type="Pfam" id="PF09963">
    <property type="entry name" value="DUF2197"/>
    <property type="match status" value="1"/>
</dbReference>
<evidence type="ECO:0008006" key="3">
    <source>
        <dbReference type="Google" id="ProtNLM"/>
    </source>
</evidence>
<gene>
    <name evidence="1" type="ORF">SAMN05421676_104182</name>
</gene>
<dbReference type="STRING" id="237682.SAMN05421676_104182"/>
<accession>A0A1I0DWK1</accession>
<name>A0A1I0DWK1_9BACI</name>
<dbReference type="OrthoDB" id="2989868at2"/>
<organism evidence="1 2">
    <name type="scientific">Salinibacillus kushneri</name>
    <dbReference type="NCBI Taxonomy" id="237682"/>
    <lineage>
        <taxon>Bacteria</taxon>
        <taxon>Bacillati</taxon>
        <taxon>Bacillota</taxon>
        <taxon>Bacilli</taxon>
        <taxon>Bacillales</taxon>
        <taxon>Bacillaceae</taxon>
        <taxon>Salinibacillus</taxon>
    </lineage>
</organism>
<evidence type="ECO:0000313" key="2">
    <source>
        <dbReference type="Proteomes" id="UP000199095"/>
    </source>
</evidence>
<proteinExistence type="predicted"/>
<dbReference type="AlphaFoldDB" id="A0A1I0DWK1"/>
<evidence type="ECO:0000313" key="1">
    <source>
        <dbReference type="EMBL" id="SET36410.1"/>
    </source>
</evidence>
<dbReference type="EMBL" id="FOHJ01000004">
    <property type="protein sequence ID" value="SET36410.1"/>
    <property type="molecule type" value="Genomic_DNA"/>
</dbReference>
<dbReference type="Proteomes" id="UP000199095">
    <property type="component" value="Unassembled WGS sequence"/>
</dbReference>
<dbReference type="RefSeq" id="WP_093133553.1">
    <property type="nucleotide sequence ID" value="NZ_FOHJ01000004.1"/>
</dbReference>
<protein>
    <recommendedName>
        <fullName evidence="3">DUF2197 domain-containing protein</fullName>
    </recommendedName>
</protein>
<keyword evidence="2" id="KW-1185">Reference proteome</keyword>
<reference evidence="2" key="1">
    <citation type="submission" date="2016-10" db="EMBL/GenBank/DDBJ databases">
        <authorList>
            <person name="Varghese N."/>
            <person name="Submissions S."/>
        </authorList>
    </citation>
    <scope>NUCLEOTIDE SEQUENCE [LARGE SCALE GENOMIC DNA]</scope>
    <source>
        <strain evidence="2">CGMCC 1.3566</strain>
    </source>
</reference>
<sequence length="65" mass="7800">MLKTQCFFCKKEYTIDSYDTQYKKLKNNPKSYYVCKTCNQSMQNEAKKGSGINIDDIDKYDKFFR</sequence>
<dbReference type="InterPro" id="IPR019241">
    <property type="entry name" value="DUF2197"/>
</dbReference>